<dbReference type="RefSeq" id="WP_007494969.1">
    <property type="nucleotide sequence ID" value="NZ_JH417842.1"/>
</dbReference>
<comment type="caution">
    <text evidence="1">The sequence shown here is derived from an EMBL/GenBank/DDBJ whole genome shotgun (WGS) entry which is preliminary data.</text>
</comment>
<reference evidence="1 2" key="1">
    <citation type="submission" date="2011-08" db="EMBL/GenBank/DDBJ databases">
        <authorList>
            <person name="Weinstock G."/>
            <person name="Sodergren E."/>
            <person name="Clifton S."/>
            <person name="Fulton L."/>
            <person name="Fulton B."/>
            <person name="Courtney L."/>
            <person name="Fronick C."/>
            <person name="Harrison M."/>
            <person name="Strong C."/>
            <person name="Farmer C."/>
            <person name="Delahaunty K."/>
            <person name="Markovic C."/>
            <person name="Hall O."/>
            <person name="Minx P."/>
            <person name="Tomlinson C."/>
            <person name="Mitreva M."/>
            <person name="Hou S."/>
            <person name="Chen J."/>
            <person name="Wollam A."/>
            <person name="Pepin K.H."/>
            <person name="Johnson M."/>
            <person name="Bhonagiri V."/>
            <person name="Zhang X."/>
            <person name="Suruliraj S."/>
            <person name="Warren W."/>
            <person name="Chinwalla A."/>
            <person name="Mardis E.R."/>
            <person name="Wilson R.K."/>
        </authorList>
    </citation>
    <scope>NUCLEOTIDE SEQUENCE [LARGE SCALE GENOMIC DNA]</scope>
    <source>
        <strain evidence="1 2">ATCC 29863</strain>
    </source>
</reference>
<gene>
    <name evidence="1" type="ORF">HMPREF0372_03844</name>
</gene>
<name>G9YWC8_FLAPL</name>
<dbReference type="AlphaFoldDB" id="G9YWC8"/>
<proteinExistence type="predicted"/>
<sequence>MRDYIIIRHESFQARILLSELHLLDVLHFRRLIKLAERDPWQNGPELDMLREALPELIDSAMAEAEEAKAALLAFRKKHRGKNYGPLVEKEREVLKKRVSASKMKAHRYQVFYEIMKEDK</sequence>
<dbReference type="Proteomes" id="UP000004459">
    <property type="component" value="Unassembled WGS sequence"/>
</dbReference>
<protein>
    <submittedName>
        <fullName evidence="1">Uncharacterized protein</fullName>
    </submittedName>
</protein>
<dbReference type="GeneID" id="63972484"/>
<organism evidence="1 2">
    <name type="scientific">Flavonifractor plautii ATCC 29863</name>
    <dbReference type="NCBI Taxonomy" id="411475"/>
    <lineage>
        <taxon>Bacteria</taxon>
        <taxon>Bacillati</taxon>
        <taxon>Bacillota</taxon>
        <taxon>Clostridia</taxon>
        <taxon>Eubacteriales</taxon>
        <taxon>Oscillospiraceae</taxon>
        <taxon>Flavonifractor</taxon>
    </lineage>
</organism>
<dbReference type="EMBL" id="AGCK01000312">
    <property type="protein sequence ID" value="EHM39181.1"/>
    <property type="molecule type" value="Genomic_DNA"/>
</dbReference>
<evidence type="ECO:0000313" key="2">
    <source>
        <dbReference type="Proteomes" id="UP000004459"/>
    </source>
</evidence>
<evidence type="ECO:0000313" key="1">
    <source>
        <dbReference type="EMBL" id="EHM39181.1"/>
    </source>
</evidence>
<dbReference type="PATRIC" id="fig|411475.3.peg.3321"/>
<dbReference type="HOGENOM" id="CLU_2046210_0_0_9"/>
<accession>G9YWC8</accession>